<gene>
    <name evidence="1" type="ORF">P4H66_04155</name>
</gene>
<protein>
    <submittedName>
        <fullName evidence="1">Uncharacterized protein</fullName>
    </submittedName>
</protein>
<evidence type="ECO:0000313" key="1">
    <source>
        <dbReference type="EMBL" id="MEC0239064.1"/>
    </source>
</evidence>
<sequence length="42" mass="4957">MKNDLFIEAVWEKAWKEDMQTVVNKIALHQIDAIFKIVKQPS</sequence>
<accession>A0ABU6GH54</accession>
<name>A0ABU6GH54_9BACL</name>
<dbReference type="RefSeq" id="WP_326085977.1">
    <property type="nucleotide sequence ID" value="NZ_JARLKZ010000003.1"/>
</dbReference>
<organism evidence="1 2">
    <name type="scientific">Paenibacillus dokdonensis</name>
    <dbReference type="NCBI Taxonomy" id="2567944"/>
    <lineage>
        <taxon>Bacteria</taxon>
        <taxon>Bacillati</taxon>
        <taxon>Bacillota</taxon>
        <taxon>Bacilli</taxon>
        <taxon>Bacillales</taxon>
        <taxon>Paenibacillaceae</taxon>
        <taxon>Paenibacillus</taxon>
    </lineage>
</organism>
<keyword evidence="2" id="KW-1185">Reference proteome</keyword>
<comment type="caution">
    <text evidence="1">The sequence shown here is derived from an EMBL/GenBank/DDBJ whole genome shotgun (WGS) entry which is preliminary data.</text>
</comment>
<dbReference type="EMBL" id="JARLKZ010000003">
    <property type="protein sequence ID" value="MEC0239064.1"/>
    <property type="molecule type" value="Genomic_DNA"/>
</dbReference>
<dbReference type="Proteomes" id="UP001344632">
    <property type="component" value="Unassembled WGS sequence"/>
</dbReference>
<proteinExistence type="predicted"/>
<evidence type="ECO:0000313" key="2">
    <source>
        <dbReference type="Proteomes" id="UP001344632"/>
    </source>
</evidence>
<reference evidence="1 2" key="1">
    <citation type="submission" date="2023-03" db="EMBL/GenBank/DDBJ databases">
        <title>Bacillus Genome Sequencing.</title>
        <authorList>
            <person name="Dunlap C."/>
        </authorList>
    </citation>
    <scope>NUCLEOTIDE SEQUENCE [LARGE SCALE GENOMIC DNA]</scope>
    <source>
        <strain evidence="1 2">BD-525</strain>
    </source>
</reference>